<feature type="compositionally biased region" description="Basic and acidic residues" evidence="1">
    <location>
        <begin position="95"/>
        <end position="111"/>
    </location>
</feature>
<keyword evidence="3" id="KW-1185">Reference proteome</keyword>
<dbReference type="EMBL" id="JAEPRC010000121">
    <property type="protein sequence ID" value="KAG2207838.1"/>
    <property type="molecule type" value="Genomic_DNA"/>
</dbReference>
<evidence type="ECO:0000313" key="2">
    <source>
        <dbReference type="EMBL" id="KAG2207838.1"/>
    </source>
</evidence>
<dbReference type="OrthoDB" id="2287173at2759"/>
<dbReference type="AlphaFoldDB" id="A0A8H7RDR3"/>
<gene>
    <name evidence="2" type="ORF">INT46_007004</name>
</gene>
<evidence type="ECO:0000313" key="3">
    <source>
        <dbReference type="Proteomes" id="UP000650833"/>
    </source>
</evidence>
<protein>
    <submittedName>
        <fullName evidence="2">Uncharacterized protein</fullName>
    </submittedName>
</protein>
<organism evidence="2 3">
    <name type="scientific">Mucor plumbeus</name>
    <dbReference type="NCBI Taxonomy" id="97098"/>
    <lineage>
        <taxon>Eukaryota</taxon>
        <taxon>Fungi</taxon>
        <taxon>Fungi incertae sedis</taxon>
        <taxon>Mucoromycota</taxon>
        <taxon>Mucoromycotina</taxon>
        <taxon>Mucoromycetes</taxon>
        <taxon>Mucorales</taxon>
        <taxon>Mucorineae</taxon>
        <taxon>Mucoraceae</taxon>
        <taxon>Mucor</taxon>
    </lineage>
</organism>
<reference evidence="2" key="1">
    <citation type="submission" date="2020-12" db="EMBL/GenBank/DDBJ databases">
        <title>Metabolic potential, ecology and presence of endohyphal bacteria is reflected in genomic diversity of Mucoromycotina.</title>
        <authorList>
            <person name="Muszewska A."/>
            <person name="Okrasinska A."/>
            <person name="Steczkiewicz K."/>
            <person name="Drgas O."/>
            <person name="Orlowska M."/>
            <person name="Perlinska-Lenart U."/>
            <person name="Aleksandrzak-Piekarczyk T."/>
            <person name="Szatraj K."/>
            <person name="Zielenkiewicz U."/>
            <person name="Pilsyk S."/>
            <person name="Malc E."/>
            <person name="Mieczkowski P."/>
            <person name="Kruszewska J.S."/>
            <person name="Biernat P."/>
            <person name="Pawlowska J."/>
        </authorList>
    </citation>
    <scope>NUCLEOTIDE SEQUENCE</scope>
    <source>
        <strain evidence="2">CBS 226.32</strain>
    </source>
</reference>
<feature type="compositionally biased region" description="Low complexity" evidence="1">
    <location>
        <begin position="71"/>
        <end position="92"/>
    </location>
</feature>
<name>A0A8H7RDR3_9FUNG</name>
<feature type="compositionally biased region" description="Basic residues" evidence="1">
    <location>
        <begin position="46"/>
        <end position="55"/>
    </location>
</feature>
<sequence>MKRRQKKLGNPSFKKKEDILYISKATSLPSEYEYFSSSDDDFQPTTKRKRTRKAAKQLWSDESLPDSLFESAPTSAVSSTPAVTSFASTSSTIPDKIDKQEALEQSKEEAGSSRPMRCPKCNGTDHAKASSSKCSQRVKQKAKAFKEFSKTSIIKISLAKTCKNPKLVEEIRELIAHIIQVVYAGSIFANYIYLNEVQINHTSEPVSHNLIYQFFSVLTGQGKKASDKIKISFQLFCKRDSRA</sequence>
<comment type="caution">
    <text evidence="2">The sequence shown here is derived from an EMBL/GenBank/DDBJ whole genome shotgun (WGS) entry which is preliminary data.</text>
</comment>
<proteinExistence type="predicted"/>
<dbReference type="Proteomes" id="UP000650833">
    <property type="component" value="Unassembled WGS sequence"/>
</dbReference>
<evidence type="ECO:0000256" key="1">
    <source>
        <dbReference type="SAM" id="MobiDB-lite"/>
    </source>
</evidence>
<feature type="region of interest" description="Disordered" evidence="1">
    <location>
        <begin position="35"/>
        <end position="133"/>
    </location>
</feature>
<accession>A0A8H7RDR3</accession>